<dbReference type="EMBL" id="CACRXK020005354">
    <property type="protein sequence ID" value="CAB4005914.1"/>
    <property type="molecule type" value="Genomic_DNA"/>
</dbReference>
<sequence length="363" mass="40903">MQLLEYMAMVKILLLARLTPQSGNLTTAQRIKGHLAETGHTCELQNSEFFETSEGFRHYIVENEFCCVIGIHLWRAGKFLLDCPVPFSMIFGGTDLNEHVQDSKKLHVMTQVVEKAKNLVAFSQTMASKAEEIWPNVKPKLIVQPQAVFTCPSENFTEIDMICKMKECATANESLHLKNILRGALIIFLLVAGLRPVKDPMFLFKIFSDWHKQDSRVFLVVVGPEIDLEFSKMVKETAKKYPGVIVMPALSQPALHAGIKHCITAVVNTSVSEGMAACILEAMDLDTVVLARKIPGNECLIKHDENGLLFQTPEEFLSLAKQVAYNEKYRERLTLGGKEYISNNHSLRLENETYKSVVRTLMN</sequence>
<keyword evidence="1" id="KW-0808">Transferase</keyword>
<organism evidence="3 4">
    <name type="scientific">Paramuricea clavata</name>
    <name type="common">Red gorgonian</name>
    <name type="synonym">Violescent sea-whip</name>
    <dbReference type="NCBI Taxonomy" id="317549"/>
    <lineage>
        <taxon>Eukaryota</taxon>
        <taxon>Metazoa</taxon>
        <taxon>Cnidaria</taxon>
        <taxon>Anthozoa</taxon>
        <taxon>Octocorallia</taxon>
        <taxon>Malacalcyonacea</taxon>
        <taxon>Plexauridae</taxon>
        <taxon>Paramuricea</taxon>
    </lineage>
</organism>
<evidence type="ECO:0000259" key="2">
    <source>
        <dbReference type="Pfam" id="PF00534"/>
    </source>
</evidence>
<dbReference type="Proteomes" id="UP001152795">
    <property type="component" value="Unassembled WGS sequence"/>
</dbReference>
<accession>A0A6S7HKX2</accession>
<keyword evidence="4" id="KW-1185">Reference proteome</keyword>
<proteinExistence type="predicted"/>
<keyword evidence="1" id="KW-0328">Glycosyltransferase</keyword>
<feature type="domain" description="Glycosyl transferase family 1" evidence="2">
    <location>
        <begin position="186"/>
        <end position="334"/>
    </location>
</feature>
<name>A0A6S7HKX2_PARCT</name>
<dbReference type="SUPFAM" id="SSF53756">
    <property type="entry name" value="UDP-Glycosyltransferase/glycogen phosphorylase"/>
    <property type="match status" value="1"/>
</dbReference>
<dbReference type="PANTHER" id="PTHR46660">
    <property type="match status" value="1"/>
</dbReference>
<dbReference type="InterPro" id="IPR052622">
    <property type="entry name" value="Glycosyltransferase_G1"/>
</dbReference>
<dbReference type="GO" id="GO:0016757">
    <property type="term" value="F:glycosyltransferase activity"/>
    <property type="evidence" value="ECO:0007669"/>
    <property type="project" value="UniProtKB-KW"/>
</dbReference>
<comment type="caution">
    <text evidence="3">The sequence shown here is derived from an EMBL/GenBank/DDBJ whole genome shotgun (WGS) entry which is preliminary data.</text>
</comment>
<dbReference type="OrthoDB" id="512920at2759"/>
<protein>
    <recommendedName>
        <fullName evidence="2">Glycosyl transferase family 1 domain-containing protein</fullName>
    </recommendedName>
</protein>
<gene>
    <name evidence="3" type="ORF">PACLA_8A064845</name>
</gene>
<dbReference type="AlphaFoldDB" id="A0A6S7HKX2"/>
<evidence type="ECO:0000313" key="4">
    <source>
        <dbReference type="Proteomes" id="UP001152795"/>
    </source>
</evidence>
<evidence type="ECO:0000313" key="3">
    <source>
        <dbReference type="EMBL" id="CAB4005914.1"/>
    </source>
</evidence>
<reference evidence="3" key="1">
    <citation type="submission" date="2020-04" db="EMBL/GenBank/DDBJ databases">
        <authorList>
            <person name="Alioto T."/>
            <person name="Alioto T."/>
            <person name="Gomez Garrido J."/>
        </authorList>
    </citation>
    <scope>NUCLEOTIDE SEQUENCE</scope>
    <source>
        <strain evidence="3">A484AB</strain>
    </source>
</reference>
<evidence type="ECO:0000256" key="1">
    <source>
        <dbReference type="ARBA" id="ARBA00022676"/>
    </source>
</evidence>
<dbReference type="Gene3D" id="3.40.50.2000">
    <property type="entry name" value="Glycogen Phosphorylase B"/>
    <property type="match status" value="2"/>
</dbReference>
<dbReference type="Pfam" id="PF00534">
    <property type="entry name" value="Glycos_transf_1"/>
    <property type="match status" value="1"/>
</dbReference>
<dbReference type="PANTHER" id="PTHR46660:SF2">
    <property type="entry name" value="GLYCOSYLTRANSFERASE 1 DOMAIN-CONTAINING PROTEIN 1"/>
    <property type="match status" value="1"/>
</dbReference>
<dbReference type="InterPro" id="IPR001296">
    <property type="entry name" value="Glyco_trans_1"/>
</dbReference>